<protein>
    <submittedName>
        <fullName evidence="4">Ribosomal protein S18 acetylase RimI-like enzyme</fullName>
    </submittedName>
</protein>
<dbReference type="InterPro" id="IPR016181">
    <property type="entry name" value="Acyl_CoA_acyltransferase"/>
</dbReference>
<keyword evidence="5" id="KW-1185">Reference proteome</keyword>
<feature type="domain" description="N-acetyltransferase" evidence="3">
    <location>
        <begin position="22"/>
        <end position="186"/>
    </location>
</feature>
<dbReference type="InterPro" id="IPR050769">
    <property type="entry name" value="NAT_camello-type"/>
</dbReference>
<evidence type="ECO:0000313" key="4">
    <source>
        <dbReference type="EMBL" id="MBP2317267.1"/>
    </source>
</evidence>
<evidence type="ECO:0000313" key="5">
    <source>
        <dbReference type="Proteomes" id="UP001519331"/>
    </source>
</evidence>
<sequence>MSSSDMSMGNAAAGQQKPQAEPVIREARREDWERIAELTVTAYVSGGFLSSGDDYIAQLADVGPRATHATVLVAEVEDESGSPVVAASVSITEAGKFLAEVSRPGEMEFRMLAVHPDFQGRGIARRLVRHILAMAEARPDIEAVTLCSLKTMTDAHTLYRSEGFVEVPERDFRLEESGASFPFFIRSIR</sequence>
<dbReference type="PROSITE" id="PS51186">
    <property type="entry name" value="GNAT"/>
    <property type="match status" value="1"/>
</dbReference>
<dbReference type="PANTHER" id="PTHR13947:SF37">
    <property type="entry name" value="LD18367P"/>
    <property type="match status" value="1"/>
</dbReference>
<accession>A0ABS4SYI8</accession>
<dbReference type="Pfam" id="PF13508">
    <property type="entry name" value="Acetyltransf_7"/>
    <property type="match status" value="1"/>
</dbReference>
<dbReference type="Gene3D" id="3.40.630.30">
    <property type="match status" value="1"/>
</dbReference>
<dbReference type="Proteomes" id="UP001519331">
    <property type="component" value="Unassembled WGS sequence"/>
</dbReference>
<dbReference type="EMBL" id="JAGINX010000001">
    <property type="protein sequence ID" value="MBP2317267.1"/>
    <property type="molecule type" value="Genomic_DNA"/>
</dbReference>
<name>A0ABS4SYI8_9MICC</name>
<keyword evidence="1" id="KW-0808">Transferase</keyword>
<evidence type="ECO:0000256" key="1">
    <source>
        <dbReference type="ARBA" id="ARBA00022679"/>
    </source>
</evidence>
<feature type="region of interest" description="Disordered" evidence="2">
    <location>
        <begin position="1"/>
        <end position="23"/>
    </location>
</feature>
<reference evidence="4 5" key="1">
    <citation type="submission" date="2021-03" db="EMBL/GenBank/DDBJ databases">
        <title>Sequencing the genomes of 1000 actinobacteria strains.</title>
        <authorList>
            <person name="Klenk H.-P."/>
        </authorList>
    </citation>
    <scope>NUCLEOTIDE SEQUENCE [LARGE SCALE GENOMIC DNA]</scope>
    <source>
        <strain evidence="4 5">DSM 12544</strain>
    </source>
</reference>
<gene>
    <name evidence="4" type="ORF">JOF45_000286</name>
</gene>
<evidence type="ECO:0000259" key="3">
    <source>
        <dbReference type="PROSITE" id="PS51186"/>
    </source>
</evidence>
<proteinExistence type="predicted"/>
<dbReference type="CDD" id="cd04301">
    <property type="entry name" value="NAT_SF"/>
    <property type="match status" value="1"/>
</dbReference>
<evidence type="ECO:0000256" key="2">
    <source>
        <dbReference type="SAM" id="MobiDB-lite"/>
    </source>
</evidence>
<dbReference type="SUPFAM" id="SSF55729">
    <property type="entry name" value="Acyl-CoA N-acyltransferases (Nat)"/>
    <property type="match status" value="1"/>
</dbReference>
<dbReference type="PANTHER" id="PTHR13947">
    <property type="entry name" value="GNAT FAMILY N-ACETYLTRANSFERASE"/>
    <property type="match status" value="1"/>
</dbReference>
<dbReference type="InterPro" id="IPR000182">
    <property type="entry name" value="GNAT_dom"/>
</dbReference>
<organism evidence="4 5">
    <name type="scientific">Nesterenkonia lacusekhoensis</name>
    <dbReference type="NCBI Taxonomy" id="150832"/>
    <lineage>
        <taxon>Bacteria</taxon>
        <taxon>Bacillati</taxon>
        <taxon>Actinomycetota</taxon>
        <taxon>Actinomycetes</taxon>
        <taxon>Micrococcales</taxon>
        <taxon>Micrococcaceae</taxon>
        <taxon>Nesterenkonia</taxon>
    </lineage>
</organism>
<comment type="caution">
    <text evidence="4">The sequence shown here is derived from an EMBL/GenBank/DDBJ whole genome shotgun (WGS) entry which is preliminary data.</text>
</comment>
<dbReference type="RefSeq" id="WP_210047458.1">
    <property type="nucleotide sequence ID" value="NZ_JAGINX010000001.1"/>
</dbReference>